<dbReference type="AlphaFoldDB" id="A0A919U6G0"/>
<feature type="region of interest" description="Disordered" evidence="1">
    <location>
        <begin position="155"/>
        <end position="176"/>
    </location>
</feature>
<name>A0A919U6G0_9CELL</name>
<dbReference type="RefSeq" id="WP_203668248.1">
    <property type="nucleotide sequence ID" value="NZ_BONO01000010.1"/>
</dbReference>
<dbReference type="EMBL" id="BONO01000010">
    <property type="protein sequence ID" value="GIG36220.1"/>
    <property type="molecule type" value="Genomic_DNA"/>
</dbReference>
<evidence type="ECO:0000313" key="2">
    <source>
        <dbReference type="EMBL" id="GIG36220.1"/>
    </source>
</evidence>
<gene>
    <name evidence="2" type="ORF">Cpa01nite_16010</name>
</gene>
<organism evidence="2 3">
    <name type="scientific">Cellulomonas pakistanensis</name>
    <dbReference type="NCBI Taxonomy" id="992287"/>
    <lineage>
        <taxon>Bacteria</taxon>
        <taxon>Bacillati</taxon>
        <taxon>Actinomycetota</taxon>
        <taxon>Actinomycetes</taxon>
        <taxon>Micrococcales</taxon>
        <taxon>Cellulomonadaceae</taxon>
        <taxon>Cellulomonas</taxon>
    </lineage>
</organism>
<comment type="caution">
    <text evidence="2">The sequence shown here is derived from an EMBL/GenBank/DDBJ whole genome shotgun (WGS) entry which is preliminary data.</text>
</comment>
<reference evidence="2" key="1">
    <citation type="submission" date="2021-01" db="EMBL/GenBank/DDBJ databases">
        <title>Whole genome shotgun sequence of Cellulomonas pakistanensis NBRC 110800.</title>
        <authorList>
            <person name="Komaki H."/>
            <person name="Tamura T."/>
        </authorList>
    </citation>
    <scope>NUCLEOTIDE SEQUENCE</scope>
    <source>
        <strain evidence="2">NBRC 110800</strain>
    </source>
</reference>
<sequence>MSEPMEPVGPEYRALSPEEKIRVFSAWAVRREAELEAENGPVTDDGLGLRKARVPVSSEVTWRLRPDGTQKAHGTDRLMINLHDEAVALGYRNGQDFAVRGIPAELSSEVVELGKQEGVYHVWHRDMGRRYDVASSSSPADVRREFLLELGRLAGPRGRGPYASEPAPQRGEDLTREQLIEQILRRPKDVEG</sequence>
<protein>
    <submittedName>
        <fullName evidence="2">Uncharacterized protein</fullName>
    </submittedName>
</protein>
<accession>A0A919U6G0</accession>
<keyword evidence="3" id="KW-1185">Reference proteome</keyword>
<dbReference type="Proteomes" id="UP000642125">
    <property type="component" value="Unassembled WGS sequence"/>
</dbReference>
<evidence type="ECO:0000313" key="3">
    <source>
        <dbReference type="Proteomes" id="UP000642125"/>
    </source>
</evidence>
<evidence type="ECO:0000256" key="1">
    <source>
        <dbReference type="SAM" id="MobiDB-lite"/>
    </source>
</evidence>
<proteinExistence type="predicted"/>